<comment type="caution">
    <text evidence="2">The sequence shown here is derived from an EMBL/GenBank/DDBJ whole genome shotgun (WGS) entry which is preliminary data.</text>
</comment>
<reference evidence="2 3" key="1">
    <citation type="journal article" date="2018" name="Environ. Microbiol.">
        <title>Isolation and genomic characterization of Novimethylophilus kurashikiensis gen. nov. sp. nov., a new lanthanide-dependent methylotrophic species of Methylophilaceae.</title>
        <authorList>
            <person name="Lv H."/>
            <person name="Sahin N."/>
            <person name="Tani A."/>
        </authorList>
    </citation>
    <scope>NUCLEOTIDE SEQUENCE [LARGE SCALE GENOMIC DNA]</scope>
    <source>
        <strain evidence="2 3">La2-4</strain>
    </source>
</reference>
<dbReference type="PRINTS" id="PR00813">
    <property type="entry name" value="BCTERIALGSPG"/>
</dbReference>
<dbReference type="AlphaFoldDB" id="A0A2R5FFM8"/>
<sequence>MRKLERQLFGMRGFTLIETLITLAILALLATLAVPTLELTIKRQKEQQLHEALRTIREAIDAYKKAASEGKIAIKADETGYPPSLSALYEGVQDATSPQKKMIFFLRRLPRDPFYPETSAAPIDTWGKRSYESDYDTPREGKDVYDVYSLSPDTAIDGTPYRTW</sequence>
<dbReference type="GO" id="GO:0015628">
    <property type="term" value="P:protein secretion by the type II secretion system"/>
    <property type="evidence" value="ECO:0007669"/>
    <property type="project" value="InterPro"/>
</dbReference>
<dbReference type="PROSITE" id="PS00409">
    <property type="entry name" value="PROKAR_NTER_METHYL"/>
    <property type="match status" value="1"/>
</dbReference>
<protein>
    <submittedName>
        <fullName evidence="2">General secretion pathway protein G</fullName>
    </submittedName>
</protein>
<dbReference type="InterPro" id="IPR012902">
    <property type="entry name" value="N_methyl_site"/>
</dbReference>
<dbReference type="RefSeq" id="WP_227871498.1">
    <property type="nucleotide sequence ID" value="NZ_BDOQ01000013.1"/>
</dbReference>
<evidence type="ECO:0000313" key="2">
    <source>
        <dbReference type="EMBL" id="GBG15161.1"/>
    </source>
</evidence>
<dbReference type="SUPFAM" id="SSF54523">
    <property type="entry name" value="Pili subunits"/>
    <property type="match status" value="1"/>
</dbReference>
<dbReference type="InterPro" id="IPR045584">
    <property type="entry name" value="Pilin-like"/>
</dbReference>
<dbReference type="Pfam" id="PF07963">
    <property type="entry name" value="N_methyl"/>
    <property type="match status" value="1"/>
</dbReference>
<dbReference type="EMBL" id="BDOQ01000013">
    <property type="protein sequence ID" value="GBG15161.1"/>
    <property type="molecule type" value="Genomic_DNA"/>
</dbReference>
<evidence type="ECO:0000313" key="3">
    <source>
        <dbReference type="Proteomes" id="UP000245081"/>
    </source>
</evidence>
<dbReference type="NCBIfam" id="TIGR02532">
    <property type="entry name" value="IV_pilin_GFxxxE"/>
    <property type="match status" value="1"/>
</dbReference>
<keyword evidence="3" id="KW-1185">Reference proteome</keyword>
<evidence type="ECO:0000256" key="1">
    <source>
        <dbReference type="ARBA" id="ARBA00022481"/>
    </source>
</evidence>
<gene>
    <name evidence="2" type="primary">gspG</name>
    <name evidence="2" type="ORF">NMK_2764</name>
</gene>
<accession>A0A2R5FFM8</accession>
<keyword evidence="1" id="KW-0488">Methylation</keyword>
<dbReference type="GO" id="GO:0015627">
    <property type="term" value="C:type II protein secretion system complex"/>
    <property type="evidence" value="ECO:0007669"/>
    <property type="project" value="InterPro"/>
</dbReference>
<dbReference type="InterPro" id="IPR000983">
    <property type="entry name" value="Bac_GSPG_pilin"/>
</dbReference>
<name>A0A2R5FFM8_9PROT</name>
<dbReference type="Gene3D" id="3.30.700.10">
    <property type="entry name" value="Glycoprotein, Type 4 Pilin"/>
    <property type="match status" value="1"/>
</dbReference>
<organism evidence="2 3">
    <name type="scientific">Novimethylophilus kurashikiensis</name>
    <dbReference type="NCBI Taxonomy" id="1825523"/>
    <lineage>
        <taxon>Bacteria</taxon>
        <taxon>Pseudomonadati</taxon>
        <taxon>Pseudomonadota</taxon>
        <taxon>Betaproteobacteria</taxon>
        <taxon>Nitrosomonadales</taxon>
        <taxon>Methylophilaceae</taxon>
        <taxon>Novimethylophilus</taxon>
    </lineage>
</organism>
<dbReference type="Proteomes" id="UP000245081">
    <property type="component" value="Unassembled WGS sequence"/>
</dbReference>
<proteinExistence type="predicted"/>